<dbReference type="NCBIfam" id="TIGR00675">
    <property type="entry name" value="dcm"/>
    <property type="match status" value="1"/>
</dbReference>
<keyword evidence="2 4" id="KW-0808">Transferase</keyword>
<gene>
    <name evidence="6" type="ORF">SCF082_LOCUS36542</name>
    <name evidence="7" type="ORF">SCF082_LOCUS43117</name>
</gene>
<sequence>MKRPAAKPLAKSKGVKKDMENVQRPHPSHAQLCVEPRLLPKGGRAVWYCSDCSGLDVGAMALGRVLKGKGYRHWFASEIDNVFRQVLKACHPNIEKVFADCTKRSRTELLELKEERQRNPQACLIETSGFPCQSFSRQGKQEGSKDKRGQVVYSELNMLDAILPDLILMENVKDLATSAKYKEFFAEVLWLLQSIGRKAYYVDWKVIDSYSHGVPATRCRVYIIAVRKDRLKQPWQWPSELPTVGLDAVLASDVAKTKLDSLCTTHLKNLHDGMKQLKEKGINFRKDPWVLDLAGGFGVSCSQNKFPTITKSHSNSLWLTHKERYATPYEVLRAQGIPATCVACPTGVSSKKLAEMAGNSFTLTVIEQLLKSLLPAIGVSAKK</sequence>
<dbReference type="Gene3D" id="3.90.120.10">
    <property type="entry name" value="DNA Methylase, subunit A, domain 2"/>
    <property type="match status" value="1"/>
</dbReference>
<dbReference type="GO" id="GO:0032259">
    <property type="term" value="P:methylation"/>
    <property type="evidence" value="ECO:0007669"/>
    <property type="project" value="UniProtKB-KW"/>
</dbReference>
<keyword evidence="3 4" id="KW-0949">S-adenosyl-L-methionine</keyword>
<keyword evidence="8" id="KW-1185">Reference proteome</keyword>
<dbReference type="InterPro" id="IPR050750">
    <property type="entry name" value="C5-MTase"/>
</dbReference>
<evidence type="ECO:0000313" key="7">
    <source>
        <dbReference type="EMBL" id="CAK9091521.1"/>
    </source>
</evidence>
<comment type="caution">
    <text evidence="7">The sequence shown here is derived from an EMBL/GenBank/DDBJ whole genome shotgun (WGS) entry which is preliminary data.</text>
</comment>
<name>A0ABP0QWQ1_9DINO</name>
<evidence type="ECO:0000313" key="8">
    <source>
        <dbReference type="Proteomes" id="UP001642464"/>
    </source>
</evidence>
<dbReference type="InterPro" id="IPR029063">
    <property type="entry name" value="SAM-dependent_MTases_sf"/>
</dbReference>
<dbReference type="GO" id="GO:0008168">
    <property type="term" value="F:methyltransferase activity"/>
    <property type="evidence" value="ECO:0007669"/>
    <property type="project" value="UniProtKB-KW"/>
</dbReference>
<feature type="active site" evidence="4">
    <location>
        <position position="132"/>
    </location>
</feature>
<proteinExistence type="inferred from homology"/>
<dbReference type="PANTHER" id="PTHR46098">
    <property type="entry name" value="TRNA (CYTOSINE(38)-C(5))-METHYLTRANSFERASE"/>
    <property type="match status" value="1"/>
</dbReference>
<evidence type="ECO:0000256" key="1">
    <source>
        <dbReference type="ARBA" id="ARBA00022603"/>
    </source>
</evidence>
<dbReference type="Gene3D" id="3.40.50.150">
    <property type="entry name" value="Vaccinia Virus protein VP39"/>
    <property type="match status" value="1"/>
</dbReference>
<evidence type="ECO:0000256" key="5">
    <source>
        <dbReference type="SAM" id="MobiDB-lite"/>
    </source>
</evidence>
<dbReference type="SUPFAM" id="SSF53335">
    <property type="entry name" value="S-adenosyl-L-methionine-dependent methyltransferases"/>
    <property type="match status" value="1"/>
</dbReference>
<dbReference type="PANTHER" id="PTHR46098:SF1">
    <property type="entry name" value="TRNA (CYTOSINE(38)-C(5))-METHYLTRANSFERASE"/>
    <property type="match status" value="1"/>
</dbReference>
<dbReference type="Proteomes" id="UP001642464">
    <property type="component" value="Unassembled WGS sequence"/>
</dbReference>
<organism evidence="7 8">
    <name type="scientific">Durusdinium trenchii</name>
    <dbReference type="NCBI Taxonomy" id="1381693"/>
    <lineage>
        <taxon>Eukaryota</taxon>
        <taxon>Sar</taxon>
        <taxon>Alveolata</taxon>
        <taxon>Dinophyceae</taxon>
        <taxon>Suessiales</taxon>
        <taxon>Symbiodiniaceae</taxon>
        <taxon>Durusdinium</taxon>
    </lineage>
</organism>
<evidence type="ECO:0000256" key="4">
    <source>
        <dbReference type="PROSITE-ProRule" id="PRU01016"/>
    </source>
</evidence>
<dbReference type="EMBL" id="CAXAMM010040174">
    <property type="protein sequence ID" value="CAK9091521.1"/>
    <property type="molecule type" value="Genomic_DNA"/>
</dbReference>
<protein>
    <submittedName>
        <fullName evidence="7">Modification methylase SinI (M.SinI) (Cytosine-specific methyltransferase SinI)</fullName>
    </submittedName>
</protein>
<evidence type="ECO:0000256" key="3">
    <source>
        <dbReference type="ARBA" id="ARBA00022691"/>
    </source>
</evidence>
<feature type="region of interest" description="Disordered" evidence="5">
    <location>
        <begin position="1"/>
        <end position="27"/>
    </location>
</feature>
<dbReference type="PROSITE" id="PS51679">
    <property type="entry name" value="SAM_MT_C5"/>
    <property type="match status" value="1"/>
</dbReference>
<dbReference type="EMBL" id="CAXAMM010036136">
    <property type="protein sequence ID" value="CAK9075380.1"/>
    <property type="molecule type" value="Genomic_DNA"/>
</dbReference>
<keyword evidence="1 4" id="KW-0489">Methyltransferase</keyword>
<reference evidence="7 8" key="1">
    <citation type="submission" date="2024-02" db="EMBL/GenBank/DDBJ databases">
        <authorList>
            <person name="Chen Y."/>
            <person name="Shah S."/>
            <person name="Dougan E. K."/>
            <person name="Thang M."/>
            <person name="Chan C."/>
        </authorList>
    </citation>
    <scope>NUCLEOTIDE SEQUENCE [LARGE SCALE GENOMIC DNA]</scope>
</reference>
<dbReference type="Pfam" id="PF00145">
    <property type="entry name" value="DNA_methylase"/>
    <property type="match status" value="1"/>
</dbReference>
<evidence type="ECO:0000313" key="6">
    <source>
        <dbReference type="EMBL" id="CAK9075380.1"/>
    </source>
</evidence>
<accession>A0ABP0QWQ1</accession>
<dbReference type="InterPro" id="IPR001525">
    <property type="entry name" value="C5_MeTfrase"/>
</dbReference>
<comment type="similarity">
    <text evidence="4">Belongs to the class I-like SAM-binding methyltransferase superfamily. C5-methyltransferase family.</text>
</comment>
<evidence type="ECO:0000256" key="2">
    <source>
        <dbReference type="ARBA" id="ARBA00022679"/>
    </source>
</evidence>